<dbReference type="SFLD" id="SFLDS00029">
    <property type="entry name" value="Radical_SAM"/>
    <property type="match status" value="1"/>
</dbReference>
<accession>A0A3E2TAW3</accession>
<evidence type="ECO:0000313" key="7">
    <source>
        <dbReference type="Proteomes" id="UP000261140"/>
    </source>
</evidence>
<dbReference type="PANTHER" id="PTHR43432:SF4">
    <property type="entry name" value="RADICAL SAM CORE DOMAIN-CONTAINING PROTEIN"/>
    <property type="match status" value="1"/>
</dbReference>
<dbReference type="Gene3D" id="3.80.30.30">
    <property type="match status" value="1"/>
</dbReference>
<keyword evidence="3" id="KW-0411">Iron-sulfur</keyword>
<dbReference type="RefSeq" id="WP_117505027.1">
    <property type="nucleotide sequence ID" value="NZ_QVEQ01000003.1"/>
</dbReference>
<dbReference type="AlphaFoldDB" id="A0A3E2TAW3"/>
<dbReference type="InterPro" id="IPR007197">
    <property type="entry name" value="rSAM"/>
</dbReference>
<reference evidence="6 7" key="1">
    <citation type="submission" date="2018-08" db="EMBL/GenBank/DDBJ databases">
        <title>A genome reference for cultivated species of the human gut microbiota.</title>
        <authorList>
            <person name="Zou Y."/>
            <person name="Xue W."/>
            <person name="Luo G."/>
        </authorList>
    </citation>
    <scope>NUCLEOTIDE SEQUENCE [LARGE SCALE GENOMIC DNA]</scope>
    <source>
        <strain evidence="6 7">AF36-11AT</strain>
    </source>
</reference>
<dbReference type="GO" id="GO:0003824">
    <property type="term" value="F:catalytic activity"/>
    <property type="evidence" value="ECO:0007669"/>
    <property type="project" value="InterPro"/>
</dbReference>
<gene>
    <name evidence="6" type="ORF">DWZ89_04835</name>
</gene>
<comment type="caution">
    <text evidence="6">The sequence shown here is derived from an EMBL/GenBank/DDBJ whole genome shotgun (WGS) entry which is preliminary data.</text>
</comment>
<feature type="domain" description="Radical SAM core" evidence="5">
    <location>
        <begin position="21"/>
        <end position="165"/>
    </location>
</feature>
<evidence type="ECO:0000256" key="3">
    <source>
        <dbReference type="ARBA" id="ARBA00023014"/>
    </source>
</evidence>
<dbReference type="InterPro" id="IPR040086">
    <property type="entry name" value="MJ0683-like"/>
</dbReference>
<evidence type="ECO:0000256" key="4">
    <source>
        <dbReference type="SAM" id="MobiDB-lite"/>
    </source>
</evidence>
<dbReference type="EMBL" id="QVEQ01000003">
    <property type="protein sequence ID" value="RGB71831.1"/>
    <property type="molecule type" value="Genomic_DNA"/>
</dbReference>
<feature type="region of interest" description="Disordered" evidence="4">
    <location>
        <begin position="287"/>
        <end position="306"/>
    </location>
</feature>
<proteinExistence type="predicted"/>
<organism evidence="6 7">
    <name type="scientific">Faecalibacterium prausnitzii</name>
    <dbReference type="NCBI Taxonomy" id="853"/>
    <lineage>
        <taxon>Bacteria</taxon>
        <taxon>Bacillati</taxon>
        <taxon>Bacillota</taxon>
        <taxon>Clostridia</taxon>
        <taxon>Eubacteriales</taxon>
        <taxon>Oscillospiraceae</taxon>
        <taxon>Faecalibacterium</taxon>
    </lineage>
</organism>
<dbReference type="SUPFAM" id="SSF102114">
    <property type="entry name" value="Radical SAM enzymes"/>
    <property type="match status" value="1"/>
</dbReference>
<evidence type="ECO:0000256" key="2">
    <source>
        <dbReference type="ARBA" id="ARBA00023004"/>
    </source>
</evidence>
<evidence type="ECO:0000259" key="5">
    <source>
        <dbReference type="Pfam" id="PF04055"/>
    </source>
</evidence>
<protein>
    <submittedName>
        <fullName evidence="6">Radical SAM protein</fullName>
    </submittedName>
</protein>
<evidence type="ECO:0000313" key="6">
    <source>
        <dbReference type="EMBL" id="RGB71831.1"/>
    </source>
</evidence>
<keyword evidence="1" id="KW-0479">Metal-binding</keyword>
<dbReference type="InterPro" id="IPR058240">
    <property type="entry name" value="rSAM_sf"/>
</dbReference>
<sequence>MGCKCGSQIILCNLPVRFDTYRGCSHGCRYCFAQKKNDISHIERDESVDGLRSFIEGKRGNETEWCDWNIPIHWGGMSDPFQPVEKQIRASYECLKLLAETKYPFVVSTKGRLVADPEYLDLLAQCNCVLQISMVCSKYDRLERGTPSYEERLAILKTVSARVQRTIVRIQPYMPEVFHDVMKNIPRIAEAGAYGVIVEGMKFFKAKPGMTKIGGDFCYPLPRLRHDFEAIKAECHRYGLKFYSGENRLRAMGDSMTCCGIDGLPGFRPNEYNLCMLMNGKNPEPTEKMKEVGTGGPFKTLNQSAGSGRKIAKQSFYGLMQEELAKKTDYHRKVFGLDE</sequence>
<evidence type="ECO:0000256" key="1">
    <source>
        <dbReference type="ARBA" id="ARBA00022723"/>
    </source>
</evidence>
<dbReference type="GO" id="GO:0051536">
    <property type="term" value="F:iron-sulfur cluster binding"/>
    <property type="evidence" value="ECO:0007669"/>
    <property type="project" value="UniProtKB-KW"/>
</dbReference>
<dbReference type="SFLD" id="SFLDG01084">
    <property type="entry name" value="Uncharacterised_Radical_SAM_Su"/>
    <property type="match status" value="1"/>
</dbReference>
<dbReference type="Proteomes" id="UP000261140">
    <property type="component" value="Unassembled WGS sequence"/>
</dbReference>
<dbReference type="GO" id="GO:0046872">
    <property type="term" value="F:metal ion binding"/>
    <property type="evidence" value="ECO:0007669"/>
    <property type="project" value="UniProtKB-KW"/>
</dbReference>
<dbReference type="PANTHER" id="PTHR43432">
    <property type="entry name" value="SLR0285 PROTEIN"/>
    <property type="match status" value="1"/>
</dbReference>
<dbReference type="Pfam" id="PF04055">
    <property type="entry name" value="Radical_SAM"/>
    <property type="match status" value="1"/>
</dbReference>
<keyword evidence="2" id="KW-0408">Iron</keyword>
<name>A0A3E2TAW3_9FIRM</name>